<dbReference type="Pfam" id="PF00931">
    <property type="entry name" value="NB-ARC"/>
    <property type="match status" value="1"/>
</dbReference>
<gene>
    <name evidence="7" type="ORF">RJ639_005807</name>
</gene>
<dbReference type="Pfam" id="PF03081">
    <property type="entry name" value="Exo70_C"/>
    <property type="match status" value="1"/>
</dbReference>
<dbReference type="PANTHER" id="PTHR12542">
    <property type="entry name" value="EXOCYST COMPLEX PROTEIN EXO70"/>
    <property type="match status" value="1"/>
</dbReference>
<evidence type="ECO:0000256" key="3">
    <source>
        <dbReference type="ARBA" id="ARBA00022614"/>
    </source>
</evidence>
<dbReference type="InterPro" id="IPR016159">
    <property type="entry name" value="Cullin_repeat-like_dom_sf"/>
</dbReference>
<protein>
    <recommendedName>
        <fullName evidence="4">Exocyst subunit Exo70 family protein</fullName>
    </recommendedName>
</protein>
<dbReference type="GO" id="GO:0000145">
    <property type="term" value="C:exocyst"/>
    <property type="evidence" value="ECO:0007669"/>
    <property type="project" value="InterPro"/>
</dbReference>
<dbReference type="GO" id="GO:0006887">
    <property type="term" value="P:exocytosis"/>
    <property type="evidence" value="ECO:0007669"/>
    <property type="project" value="UniProtKB-KW"/>
</dbReference>
<sequence>MEGSDNVEVAFQSALNTILLWDSTVAAGEGISRFLLAVDDVRRWMESTVGEAASDDRSEADNAMSRAMARLKHEFENILTSDTAPRYSTCSSSLSDSSSYELHDEDDMDYDLPSSETISDLRSIAVRMSPGGYLGECVKVYSSARKALVNLHFHGLGVERLSTGDVRRMEWQLLDLEIKKWIRAVKVCVRIIFTKEWHLCKQVFQGLGKPGTDSACFRMAVKDAATHLFNFADAITNIRPSPERLFRILDIHEALSDLLPDLDVLFSSTRIQVAEVVIPRLSEVVREILQRYEDDLLFEVSPELAPGGAIHTLTIYVMKYVVRISNYEQTLTRLIAIKREIDWEIPTAELIELEERTPLELHLIWILEKLRFKLEVKSKHYANVSLANFFMMNNIQYVVGEILTCPKLRGMITNDFLTRLMKTVQQAATSYERATFVKVLSCLRPERLKVKGLSKSAFKKRIKTFNSMFEEVHKTQVKWSVPDFQLRKKLRLSITQEVLSAYRSFTEQHSNVFGCLKYTPEDLEAACLELFEGDVPVRVAKAIIKNLEGDVPHLAELESVLCRISRLIANKRFLLVLDDVWTGNKSKWEPFFYALRSGASGSKILVTARNEMIAKMMSSAHTIQLGQLSRQDCWSLFSQIAFSGRSKEEYEQLKDIGRKIADRCKGSLIAGKAVGRLMRFKNTAQDWQDVLDDIWEWEEAAREFYSLCIK</sequence>
<evidence type="ECO:0000256" key="4">
    <source>
        <dbReference type="RuleBase" id="RU365026"/>
    </source>
</evidence>
<feature type="domain" description="NB-ARC" evidence="5">
    <location>
        <begin position="538"/>
        <end position="645"/>
    </location>
</feature>
<evidence type="ECO:0000256" key="2">
    <source>
        <dbReference type="ARBA" id="ARBA00022448"/>
    </source>
</evidence>
<dbReference type="Gene3D" id="1.10.8.430">
    <property type="entry name" value="Helical domain of apoptotic protease-activating factors"/>
    <property type="match status" value="1"/>
</dbReference>
<evidence type="ECO:0000313" key="7">
    <source>
        <dbReference type="EMBL" id="KAK3015841.1"/>
    </source>
</evidence>
<evidence type="ECO:0000256" key="1">
    <source>
        <dbReference type="ARBA" id="ARBA00006756"/>
    </source>
</evidence>
<dbReference type="Pfam" id="PF20669">
    <property type="entry name" value="Exo70_N"/>
    <property type="match status" value="1"/>
</dbReference>
<keyword evidence="4" id="KW-0653">Protein transport</keyword>
<dbReference type="InterPro" id="IPR027417">
    <property type="entry name" value="P-loop_NTPase"/>
</dbReference>
<dbReference type="InterPro" id="IPR004140">
    <property type="entry name" value="Exo70"/>
</dbReference>
<dbReference type="GO" id="GO:0005546">
    <property type="term" value="F:phosphatidylinositol-4,5-bisphosphate binding"/>
    <property type="evidence" value="ECO:0007669"/>
    <property type="project" value="InterPro"/>
</dbReference>
<dbReference type="EMBL" id="JAVXUP010001112">
    <property type="protein sequence ID" value="KAK3015841.1"/>
    <property type="molecule type" value="Genomic_DNA"/>
</dbReference>
<evidence type="ECO:0000259" key="5">
    <source>
        <dbReference type="Pfam" id="PF00931"/>
    </source>
</evidence>
<dbReference type="Gene3D" id="1.20.1280.170">
    <property type="entry name" value="Exocyst complex component Exo70"/>
    <property type="match status" value="1"/>
</dbReference>
<keyword evidence="2 4" id="KW-0813">Transport</keyword>
<dbReference type="GO" id="GO:0015031">
    <property type="term" value="P:protein transport"/>
    <property type="evidence" value="ECO:0007669"/>
    <property type="project" value="UniProtKB-KW"/>
</dbReference>
<dbReference type="InterPro" id="IPR002182">
    <property type="entry name" value="NB-ARC"/>
</dbReference>
<comment type="similarity">
    <text evidence="1 4">Belongs to the EXO70 family.</text>
</comment>
<dbReference type="SUPFAM" id="SSF52540">
    <property type="entry name" value="P-loop containing nucleoside triphosphate hydrolases"/>
    <property type="match status" value="1"/>
</dbReference>
<organism evidence="7 8">
    <name type="scientific">Escallonia herrerae</name>
    <dbReference type="NCBI Taxonomy" id="1293975"/>
    <lineage>
        <taxon>Eukaryota</taxon>
        <taxon>Viridiplantae</taxon>
        <taxon>Streptophyta</taxon>
        <taxon>Embryophyta</taxon>
        <taxon>Tracheophyta</taxon>
        <taxon>Spermatophyta</taxon>
        <taxon>Magnoliopsida</taxon>
        <taxon>eudicotyledons</taxon>
        <taxon>Gunneridae</taxon>
        <taxon>Pentapetalae</taxon>
        <taxon>asterids</taxon>
        <taxon>campanulids</taxon>
        <taxon>Escalloniales</taxon>
        <taxon>Escalloniaceae</taxon>
        <taxon>Escallonia</taxon>
    </lineage>
</organism>
<dbReference type="InterPro" id="IPR042197">
    <property type="entry name" value="Apaf_helical"/>
</dbReference>
<keyword evidence="4" id="KW-0268">Exocytosis</keyword>
<dbReference type="GO" id="GO:0043531">
    <property type="term" value="F:ADP binding"/>
    <property type="evidence" value="ECO:0007669"/>
    <property type="project" value="InterPro"/>
</dbReference>
<dbReference type="AlphaFoldDB" id="A0AA89AY90"/>
<accession>A0AA89AY90</accession>
<dbReference type="PANTHER" id="PTHR12542:SF7">
    <property type="entry name" value="EXOCYST SUBUNIT EXO70 FAMILY PROTEIN"/>
    <property type="match status" value="1"/>
</dbReference>
<dbReference type="Proteomes" id="UP001188597">
    <property type="component" value="Unassembled WGS sequence"/>
</dbReference>
<comment type="function">
    <text evidence="4">Component of the exocyst complex.</text>
</comment>
<comment type="caution">
    <text evidence="7">The sequence shown here is derived from an EMBL/GenBank/DDBJ whole genome shotgun (WGS) entry which is preliminary data.</text>
</comment>
<proteinExistence type="inferred from homology"/>
<keyword evidence="8" id="KW-1185">Reference proteome</keyword>
<dbReference type="SUPFAM" id="SSF74788">
    <property type="entry name" value="Cullin repeat-like"/>
    <property type="match status" value="1"/>
</dbReference>
<keyword evidence="3" id="KW-0433">Leucine-rich repeat</keyword>
<reference evidence="7" key="1">
    <citation type="submission" date="2022-12" db="EMBL/GenBank/DDBJ databases">
        <title>Draft genome assemblies for two species of Escallonia (Escalloniales).</title>
        <authorList>
            <person name="Chanderbali A."/>
            <person name="Dervinis C."/>
            <person name="Anghel I."/>
            <person name="Soltis D."/>
            <person name="Soltis P."/>
            <person name="Zapata F."/>
        </authorList>
    </citation>
    <scope>NUCLEOTIDE SEQUENCE</scope>
    <source>
        <strain evidence="7">UCBG64.0493</strain>
        <tissue evidence="7">Leaf</tissue>
    </source>
</reference>
<evidence type="ECO:0000259" key="6">
    <source>
        <dbReference type="Pfam" id="PF03081"/>
    </source>
</evidence>
<evidence type="ECO:0000313" key="8">
    <source>
        <dbReference type="Proteomes" id="UP001188597"/>
    </source>
</evidence>
<feature type="domain" description="Exocyst complex subunit Exo70 C-terminal" evidence="6">
    <location>
        <begin position="179"/>
        <end position="526"/>
    </location>
</feature>
<dbReference type="Gene3D" id="3.40.50.300">
    <property type="entry name" value="P-loop containing nucleotide triphosphate hydrolases"/>
    <property type="match status" value="1"/>
</dbReference>
<name>A0AA89AY90_9ASTE</name>
<dbReference type="InterPro" id="IPR046364">
    <property type="entry name" value="Exo70_C"/>
</dbReference>